<dbReference type="EMBL" id="GGEC01025479">
    <property type="protein sequence ID" value="MBX05963.1"/>
    <property type="molecule type" value="Transcribed_RNA"/>
</dbReference>
<accession>A0A2P2KJT2</accession>
<dbReference type="AlphaFoldDB" id="A0A2P2KJT2"/>
<proteinExistence type="predicted"/>
<evidence type="ECO:0000313" key="1">
    <source>
        <dbReference type="EMBL" id="MBX05958.1"/>
    </source>
</evidence>
<sequence length="75" mass="8728">MTVLVAIFCLLLIVFLFIVNYLGESSTRDFEMMWAYLCNLFPVSICYTRGGGFRSMEEELAGLLYDQFFMHAYCL</sequence>
<reference evidence="1" key="1">
    <citation type="submission" date="2018-02" db="EMBL/GenBank/DDBJ databases">
        <title>Rhizophora mucronata_Transcriptome.</title>
        <authorList>
            <person name="Meera S.P."/>
            <person name="Sreeshan A."/>
            <person name="Augustine A."/>
        </authorList>
    </citation>
    <scope>NUCLEOTIDE SEQUENCE</scope>
    <source>
        <tissue evidence="1">Leaf</tissue>
    </source>
</reference>
<protein>
    <submittedName>
        <fullName evidence="1">Histidine triad nucleotide-binding protein 3</fullName>
    </submittedName>
</protein>
<organism evidence="1">
    <name type="scientific">Rhizophora mucronata</name>
    <name type="common">Asiatic mangrove</name>
    <dbReference type="NCBI Taxonomy" id="61149"/>
    <lineage>
        <taxon>Eukaryota</taxon>
        <taxon>Viridiplantae</taxon>
        <taxon>Streptophyta</taxon>
        <taxon>Embryophyta</taxon>
        <taxon>Tracheophyta</taxon>
        <taxon>Spermatophyta</taxon>
        <taxon>Magnoliopsida</taxon>
        <taxon>eudicotyledons</taxon>
        <taxon>Gunneridae</taxon>
        <taxon>Pentapetalae</taxon>
        <taxon>rosids</taxon>
        <taxon>fabids</taxon>
        <taxon>Malpighiales</taxon>
        <taxon>Rhizophoraceae</taxon>
        <taxon>Rhizophora</taxon>
    </lineage>
</organism>
<name>A0A2P2KJT2_RHIMU</name>
<dbReference type="EMBL" id="GGEC01025474">
    <property type="protein sequence ID" value="MBX05958.1"/>
    <property type="molecule type" value="Transcribed_RNA"/>
</dbReference>